<gene>
    <name evidence="1" type="ORF">K6Y31_19635</name>
</gene>
<dbReference type="InterPro" id="IPR037883">
    <property type="entry name" value="Knr4/Smi1-like_sf"/>
</dbReference>
<dbReference type="EMBL" id="JAIMJA010000029">
    <property type="protein sequence ID" value="MCE2596992.1"/>
    <property type="molecule type" value="Genomic_DNA"/>
</dbReference>
<evidence type="ECO:0000313" key="2">
    <source>
        <dbReference type="Proteomes" id="UP001201273"/>
    </source>
</evidence>
<protein>
    <recommendedName>
        <fullName evidence="3">Knr4/Smi1-like domain-containing protein</fullName>
    </recommendedName>
</protein>
<dbReference type="RefSeq" id="WP_233054742.1">
    <property type="nucleotide sequence ID" value="NZ_JAIMJA010000029.1"/>
</dbReference>
<evidence type="ECO:0000313" key="1">
    <source>
        <dbReference type="EMBL" id="MCE2596992.1"/>
    </source>
</evidence>
<keyword evidence="2" id="KW-1185">Reference proteome</keyword>
<dbReference type="Proteomes" id="UP001201273">
    <property type="component" value="Unassembled WGS sequence"/>
</dbReference>
<sequence length="215" mass="24969">MNKMNNPSEINSFFESYIDWITELFPELPVGHPMKGSEADKLIEHEYAIFKSDMLSDDILKLSDNPDIPKYYLEFLSEYSYRNLEVPLFSFPSTHPEDGLREIKSDIGRYIEYGLVPFVYDKSGTGYYSIDLRQEEAVVFYKNDERPSLTVRNKKLASSFLSVLIFLKEYLDWGGNISGLDDEYKPEALAELKGIDSQIGAVWEDWWLPRLLFNA</sequence>
<dbReference type="SUPFAM" id="SSF160631">
    <property type="entry name" value="SMI1/KNR4-like"/>
    <property type="match status" value="1"/>
</dbReference>
<comment type="caution">
    <text evidence="1">The sequence shown here is derived from an EMBL/GenBank/DDBJ whole genome shotgun (WGS) entry which is preliminary data.</text>
</comment>
<name>A0ABS8WD72_9GAMM</name>
<reference evidence="1 2" key="1">
    <citation type="journal article" date="2022" name="Environ. Microbiol. Rep.">
        <title>Eco-phylogenetic analyses reveal divergent evolution of vitamin B12 metabolism in the marine bacterial family 'Psychromonadaceae'.</title>
        <authorList>
            <person name="Jin X."/>
            <person name="Yang Y."/>
            <person name="Cao H."/>
            <person name="Gao B."/>
            <person name="Zhao Z."/>
        </authorList>
    </citation>
    <scope>NUCLEOTIDE SEQUENCE [LARGE SCALE GENOMIC DNA]</scope>
    <source>
        <strain evidence="1 2">MKS20</strain>
    </source>
</reference>
<proteinExistence type="predicted"/>
<organism evidence="1 2">
    <name type="scientific">Motilimonas cestriensis</name>
    <dbReference type="NCBI Taxonomy" id="2742685"/>
    <lineage>
        <taxon>Bacteria</taxon>
        <taxon>Pseudomonadati</taxon>
        <taxon>Pseudomonadota</taxon>
        <taxon>Gammaproteobacteria</taxon>
        <taxon>Alteromonadales</taxon>
        <taxon>Alteromonadales genera incertae sedis</taxon>
        <taxon>Motilimonas</taxon>
    </lineage>
</organism>
<evidence type="ECO:0008006" key="3">
    <source>
        <dbReference type="Google" id="ProtNLM"/>
    </source>
</evidence>
<accession>A0ABS8WD72</accession>